<evidence type="ECO:0000313" key="1">
    <source>
        <dbReference type="EMBL" id="MCI01723.1"/>
    </source>
</evidence>
<evidence type="ECO:0000313" key="2">
    <source>
        <dbReference type="Proteomes" id="UP000265520"/>
    </source>
</evidence>
<reference evidence="1 2" key="1">
    <citation type="journal article" date="2018" name="Front. Plant Sci.">
        <title>Red Clover (Trifolium pratense) and Zigzag Clover (T. medium) - A Picture of Genomic Similarities and Differences.</title>
        <authorList>
            <person name="Dluhosova J."/>
            <person name="Istvanek J."/>
            <person name="Nedelnik J."/>
            <person name="Repkova J."/>
        </authorList>
    </citation>
    <scope>NUCLEOTIDE SEQUENCE [LARGE SCALE GENOMIC DNA]</scope>
    <source>
        <strain evidence="2">cv. 10/8</strain>
        <tissue evidence="1">Leaf</tissue>
    </source>
</reference>
<comment type="caution">
    <text evidence="1">The sequence shown here is derived from an EMBL/GenBank/DDBJ whole genome shotgun (WGS) entry which is preliminary data.</text>
</comment>
<dbReference type="AlphaFoldDB" id="A0A392NPI4"/>
<dbReference type="PANTHER" id="PTHR16083">
    <property type="entry name" value="LEUCINE RICH REPEAT CONTAINING PROTEIN"/>
    <property type="match status" value="1"/>
</dbReference>
<keyword evidence="2" id="KW-1185">Reference proteome</keyword>
<protein>
    <submittedName>
        <fullName evidence="1">TMV resistance protein N-like</fullName>
    </submittedName>
</protein>
<dbReference type="Gene3D" id="3.80.10.10">
    <property type="entry name" value="Ribonuclease Inhibitor"/>
    <property type="match status" value="1"/>
</dbReference>
<sequence>RLEMLKILNLSHSHDLTQTPDFSNLPNLEKLVLADCKMLSEISNSIGDLKKILLISLEDCISLRSLPRSIYKLKSLKTLNISGCSMIDRLEDDLEQMDSLTNLIANNTAITRVPFSIMYHTVVPTSYHRFPCTFQVFEVFGWSAAQNFNFLGMQQ</sequence>
<accession>A0A392NPI4</accession>
<dbReference type="SUPFAM" id="SSF52058">
    <property type="entry name" value="L domain-like"/>
    <property type="match status" value="1"/>
</dbReference>
<organism evidence="1 2">
    <name type="scientific">Trifolium medium</name>
    <dbReference type="NCBI Taxonomy" id="97028"/>
    <lineage>
        <taxon>Eukaryota</taxon>
        <taxon>Viridiplantae</taxon>
        <taxon>Streptophyta</taxon>
        <taxon>Embryophyta</taxon>
        <taxon>Tracheophyta</taxon>
        <taxon>Spermatophyta</taxon>
        <taxon>Magnoliopsida</taxon>
        <taxon>eudicotyledons</taxon>
        <taxon>Gunneridae</taxon>
        <taxon>Pentapetalae</taxon>
        <taxon>rosids</taxon>
        <taxon>fabids</taxon>
        <taxon>Fabales</taxon>
        <taxon>Fabaceae</taxon>
        <taxon>Papilionoideae</taxon>
        <taxon>50 kb inversion clade</taxon>
        <taxon>NPAAA clade</taxon>
        <taxon>Hologalegina</taxon>
        <taxon>IRL clade</taxon>
        <taxon>Trifolieae</taxon>
        <taxon>Trifolium</taxon>
    </lineage>
</organism>
<dbReference type="Proteomes" id="UP000265520">
    <property type="component" value="Unassembled WGS sequence"/>
</dbReference>
<dbReference type="PANTHER" id="PTHR16083:SF25">
    <property type="entry name" value="C-JID DOMAIN-CONTAINING PROTEIN"/>
    <property type="match status" value="1"/>
</dbReference>
<feature type="non-terminal residue" evidence="1">
    <location>
        <position position="1"/>
    </location>
</feature>
<gene>
    <name evidence="1" type="ORF">A2U01_0022750</name>
</gene>
<proteinExistence type="predicted"/>
<dbReference type="EMBL" id="LXQA010046915">
    <property type="protein sequence ID" value="MCI01723.1"/>
    <property type="molecule type" value="Genomic_DNA"/>
</dbReference>
<name>A0A392NPI4_9FABA</name>
<dbReference type="InterPro" id="IPR032675">
    <property type="entry name" value="LRR_dom_sf"/>
</dbReference>